<dbReference type="Proteomes" id="UP001500791">
    <property type="component" value="Unassembled WGS sequence"/>
</dbReference>
<evidence type="ECO:0000313" key="3">
    <source>
        <dbReference type="Proteomes" id="UP001500791"/>
    </source>
</evidence>
<keyword evidence="1" id="KW-0732">Signal</keyword>
<dbReference type="EMBL" id="BAAAEJ010000003">
    <property type="protein sequence ID" value="GAA0385076.1"/>
    <property type="molecule type" value="Genomic_DNA"/>
</dbReference>
<dbReference type="Pfam" id="PF01963">
    <property type="entry name" value="TraB_PrgY_gumN"/>
    <property type="match status" value="1"/>
</dbReference>
<keyword evidence="3" id="KW-1185">Reference proteome</keyword>
<proteinExistence type="predicted"/>
<protein>
    <submittedName>
        <fullName evidence="2">TraB/GumN family protein</fullName>
    </submittedName>
</protein>
<evidence type="ECO:0000256" key="1">
    <source>
        <dbReference type="SAM" id="SignalP"/>
    </source>
</evidence>
<dbReference type="CDD" id="cd14788">
    <property type="entry name" value="GumN"/>
    <property type="match status" value="1"/>
</dbReference>
<sequence>MKTSLARLAVSLLLSLSPVTALAVTQDYSVDPAIRADEVPSQVEEIVVVARRAGLPIWTVRRGDEGVLILAGMIREVPKDFEWRTQALEDAVSRSDRVLFPQEGRASPADILRVIWRSRTIAFLPDNTRAADYLSPEDMARLTTLMAGDRNDNWQRTSFLMTAIELIKDQGGEKDSRSPRIERAVERAARRAGVKTHHIGVVRGNELVETLISAPPQTHIPCLDAAMSVAEYGPTAVADRATAWSRLDVKGVLASPVDLAMDVCWPWGDPEVRPRARAEWVNAISTAIADEGVTLAIAPVRTLGEDGGVLDMLVAAGFEIDGPDWK</sequence>
<organism evidence="2 3">
    <name type="scientific">Brevundimonas terrae</name>
    <dbReference type="NCBI Taxonomy" id="363631"/>
    <lineage>
        <taxon>Bacteria</taxon>
        <taxon>Pseudomonadati</taxon>
        <taxon>Pseudomonadota</taxon>
        <taxon>Alphaproteobacteria</taxon>
        <taxon>Caulobacterales</taxon>
        <taxon>Caulobacteraceae</taxon>
        <taxon>Brevundimonas</taxon>
    </lineage>
</organism>
<feature type="signal peptide" evidence="1">
    <location>
        <begin position="1"/>
        <end position="23"/>
    </location>
</feature>
<gene>
    <name evidence="2" type="ORF">GCM10009093_09970</name>
</gene>
<evidence type="ECO:0000313" key="2">
    <source>
        <dbReference type="EMBL" id="GAA0385076.1"/>
    </source>
</evidence>
<accession>A0ABN0Y6N2</accession>
<reference evidence="2 3" key="1">
    <citation type="journal article" date="2019" name="Int. J. Syst. Evol. Microbiol.">
        <title>The Global Catalogue of Microorganisms (GCM) 10K type strain sequencing project: providing services to taxonomists for standard genome sequencing and annotation.</title>
        <authorList>
            <consortium name="The Broad Institute Genomics Platform"/>
            <consortium name="The Broad Institute Genome Sequencing Center for Infectious Disease"/>
            <person name="Wu L."/>
            <person name="Ma J."/>
        </authorList>
    </citation>
    <scope>NUCLEOTIDE SEQUENCE [LARGE SCALE GENOMIC DNA]</scope>
    <source>
        <strain evidence="2 3">JCM 13476</strain>
    </source>
</reference>
<dbReference type="RefSeq" id="WP_167174325.1">
    <property type="nucleotide sequence ID" value="NZ_BAAAEJ010000003.1"/>
</dbReference>
<name>A0ABN0Y6N2_9CAUL</name>
<feature type="chain" id="PRO_5047003013" evidence="1">
    <location>
        <begin position="24"/>
        <end position="326"/>
    </location>
</feature>
<dbReference type="InterPro" id="IPR002816">
    <property type="entry name" value="TraB/PrgY/GumN_fam"/>
</dbReference>
<comment type="caution">
    <text evidence="2">The sequence shown here is derived from an EMBL/GenBank/DDBJ whole genome shotgun (WGS) entry which is preliminary data.</text>
</comment>